<keyword evidence="3" id="KW-1185">Reference proteome</keyword>
<gene>
    <name evidence="2" type="ORF">D5018_12455</name>
</gene>
<protein>
    <recommendedName>
        <fullName evidence="4">Methylamine utilization protein</fullName>
    </recommendedName>
</protein>
<dbReference type="Gene3D" id="2.60.40.420">
    <property type="entry name" value="Cupredoxins - blue copper proteins"/>
    <property type="match status" value="1"/>
</dbReference>
<dbReference type="EMBL" id="QZEI01000036">
    <property type="protein sequence ID" value="RLV59377.1"/>
    <property type="molecule type" value="Genomic_DNA"/>
</dbReference>
<evidence type="ECO:0008006" key="4">
    <source>
        <dbReference type="Google" id="ProtNLM"/>
    </source>
</evidence>
<keyword evidence="1" id="KW-0732">Signal</keyword>
<comment type="caution">
    <text evidence="2">The sequence shown here is derived from an EMBL/GenBank/DDBJ whole genome shotgun (WGS) entry which is preliminary data.</text>
</comment>
<dbReference type="AlphaFoldDB" id="A0A3L8PVB4"/>
<dbReference type="Proteomes" id="UP000281474">
    <property type="component" value="Unassembled WGS sequence"/>
</dbReference>
<dbReference type="SUPFAM" id="SSF49464">
    <property type="entry name" value="Carboxypeptidase regulatory domain-like"/>
    <property type="match status" value="1"/>
</dbReference>
<dbReference type="RefSeq" id="WP_121839328.1">
    <property type="nucleotide sequence ID" value="NZ_ML014785.1"/>
</dbReference>
<dbReference type="SUPFAM" id="SSF49503">
    <property type="entry name" value="Cupredoxins"/>
    <property type="match status" value="1"/>
</dbReference>
<accession>A0A3L8PVB4</accession>
<dbReference type="InterPro" id="IPR008969">
    <property type="entry name" value="CarboxyPept-like_regulatory"/>
</dbReference>
<dbReference type="OrthoDB" id="9772097at2"/>
<dbReference type="InterPro" id="IPR008972">
    <property type="entry name" value="Cupredoxin"/>
</dbReference>
<name>A0A3L8PVB4_9GAMM</name>
<organism evidence="2 3">
    <name type="scientific">Parashewanella curva</name>
    <dbReference type="NCBI Taxonomy" id="2338552"/>
    <lineage>
        <taxon>Bacteria</taxon>
        <taxon>Pseudomonadati</taxon>
        <taxon>Pseudomonadota</taxon>
        <taxon>Gammaproteobacteria</taxon>
        <taxon>Alteromonadales</taxon>
        <taxon>Shewanellaceae</taxon>
        <taxon>Parashewanella</taxon>
    </lineage>
</organism>
<proteinExistence type="predicted"/>
<sequence>MNYCKWLSVCLMLCFWVPISWANQVIVVDNNSKPLANMVVYLKPSPSFDISAYPLPETPHIVRQKDKQFDPYIVVMRAGSKVAITNEDSISHHVYSAAGVKRFSIRMPKQSKSDVLTIDKAGEIALGCNVHDWMSSYVKVVDTPFYGLTDENGKVNFDDAPTGEYQLVVWHPQMQAEAQQQISKITLPKNDPLSIKIISDILPIPEQKALDEFEFWESY</sequence>
<evidence type="ECO:0000313" key="3">
    <source>
        <dbReference type="Proteomes" id="UP000281474"/>
    </source>
</evidence>
<feature type="signal peptide" evidence="1">
    <location>
        <begin position="1"/>
        <end position="22"/>
    </location>
</feature>
<evidence type="ECO:0000256" key="1">
    <source>
        <dbReference type="SAM" id="SignalP"/>
    </source>
</evidence>
<feature type="chain" id="PRO_5018308218" description="Methylamine utilization protein" evidence="1">
    <location>
        <begin position="23"/>
        <end position="219"/>
    </location>
</feature>
<evidence type="ECO:0000313" key="2">
    <source>
        <dbReference type="EMBL" id="RLV59377.1"/>
    </source>
</evidence>
<reference evidence="2 3" key="1">
    <citation type="submission" date="2018-09" db="EMBL/GenBank/DDBJ databases">
        <title>Phylogeny of the Shewanellaceae, and recommendation for two new genera, Pseudoshewanella and Parashewanella.</title>
        <authorList>
            <person name="Wang G."/>
        </authorList>
    </citation>
    <scope>NUCLEOTIDE SEQUENCE [LARGE SCALE GENOMIC DNA]</scope>
    <source>
        <strain evidence="2 3">C51</strain>
    </source>
</reference>